<protein>
    <submittedName>
        <fullName evidence="1">Uncharacterized protein</fullName>
    </submittedName>
</protein>
<organism evidence="1 2">
    <name type="scientific">Photobacterium halotolerans</name>
    <dbReference type="NCBI Taxonomy" id="265726"/>
    <lineage>
        <taxon>Bacteria</taxon>
        <taxon>Pseudomonadati</taxon>
        <taxon>Pseudomonadota</taxon>
        <taxon>Gammaproteobacteria</taxon>
        <taxon>Vibrionales</taxon>
        <taxon>Vibrionaceae</taxon>
        <taxon>Photobacterium</taxon>
    </lineage>
</organism>
<evidence type="ECO:0000313" key="1">
    <source>
        <dbReference type="EMBL" id="NAW64632.1"/>
    </source>
</evidence>
<gene>
    <name evidence="1" type="ORF">CAG72_05320</name>
</gene>
<comment type="caution">
    <text evidence="1">The sequence shown here is derived from an EMBL/GenBank/DDBJ whole genome shotgun (WGS) entry which is preliminary data.</text>
</comment>
<sequence length="73" mass="8426">MARNQIAIDVPCIAKVEIQRQFGVHFRILILLQQAKGASFFDIKRPNSRLLTQGIRNWRYRASVARDNMEALA</sequence>
<reference evidence="1 2" key="1">
    <citation type="submission" date="2017-05" db="EMBL/GenBank/DDBJ databases">
        <title>High clonality and local adaptation shapes Vibrionaceae linages within an endangered oasis.</title>
        <authorList>
            <person name="Vazquez-Rosas-Landa M."/>
        </authorList>
    </citation>
    <scope>NUCLEOTIDE SEQUENCE [LARGE SCALE GENOMIC DNA]</scope>
    <source>
        <strain evidence="1 2">P46_P4S1P180</strain>
    </source>
</reference>
<dbReference type="Proteomes" id="UP000465712">
    <property type="component" value="Unassembled WGS sequence"/>
</dbReference>
<dbReference type="EMBL" id="WXWW01000084">
    <property type="protein sequence ID" value="NAW64632.1"/>
    <property type="molecule type" value="Genomic_DNA"/>
</dbReference>
<name>A0A7X4W9F2_9GAMM</name>
<dbReference type="RefSeq" id="WP_161443422.1">
    <property type="nucleotide sequence ID" value="NZ_WXWW01000084.1"/>
</dbReference>
<proteinExistence type="predicted"/>
<dbReference type="AlphaFoldDB" id="A0A7X4W9F2"/>
<accession>A0A7X4W9F2</accession>
<evidence type="ECO:0000313" key="2">
    <source>
        <dbReference type="Proteomes" id="UP000465712"/>
    </source>
</evidence>